<evidence type="ECO:0000313" key="2">
    <source>
        <dbReference type="Proteomes" id="UP000492820"/>
    </source>
</evidence>
<organism evidence="1">
    <name type="scientific">Echinococcus granulosus</name>
    <name type="common">Hydatid tapeworm</name>
    <dbReference type="NCBI Taxonomy" id="6210"/>
    <lineage>
        <taxon>Eukaryota</taxon>
        <taxon>Metazoa</taxon>
        <taxon>Spiralia</taxon>
        <taxon>Lophotrochozoa</taxon>
        <taxon>Platyhelminthes</taxon>
        <taxon>Cestoda</taxon>
        <taxon>Eucestoda</taxon>
        <taxon>Cyclophyllidea</taxon>
        <taxon>Taeniidae</taxon>
        <taxon>Echinococcus</taxon>
        <taxon>Echinococcus granulosus group</taxon>
    </lineage>
</organism>
<name>A0A068WYM5_ECHGR</name>
<reference evidence="1 2" key="1">
    <citation type="journal article" date="2013" name="Nature">
        <title>The genomes of four tapeworm species reveal adaptations to parasitism.</title>
        <authorList>
            <person name="Tsai I.J."/>
            <person name="Zarowiecki M."/>
            <person name="Holroyd N."/>
            <person name="Garciarrubio A."/>
            <person name="Sanchez-Flores A."/>
            <person name="Brooks K.L."/>
            <person name="Tracey A."/>
            <person name="Bobes R.J."/>
            <person name="Fragoso G."/>
            <person name="Sciutto E."/>
            <person name="Aslett M."/>
            <person name="Beasley H."/>
            <person name="Bennett H.M."/>
            <person name="Cai J."/>
            <person name="Camicia F."/>
            <person name="Clark R."/>
            <person name="Cucher M."/>
            <person name="De Silva N."/>
            <person name="Day T.A."/>
            <person name="Deplazes P."/>
            <person name="Estrada K."/>
            <person name="Fernandez C."/>
            <person name="Holland P.W."/>
            <person name="Hou J."/>
            <person name="Hu S."/>
            <person name="Huckvale T."/>
            <person name="Hung S.S."/>
            <person name="Kamenetzky L."/>
            <person name="Keane J.A."/>
            <person name="Kiss F."/>
            <person name="Koziol U."/>
            <person name="Lambert O."/>
            <person name="Liu K."/>
            <person name="Luo X."/>
            <person name="Luo Y."/>
            <person name="Macchiaroli N."/>
            <person name="Nichol S."/>
            <person name="Paps J."/>
            <person name="Parkinson J."/>
            <person name="Pouchkina-Stantcheva N."/>
            <person name="Riddiford N."/>
            <person name="Rosenzvit M."/>
            <person name="Salinas G."/>
            <person name="Wasmuth J.D."/>
            <person name="Zamanian M."/>
            <person name="Zheng Y."/>
            <person name="Cai X."/>
            <person name="Soberon X."/>
            <person name="Olson P.D."/>
            <person name="Laclette J.P."/>
            <person name="Brehm K."/>
            <person name="Berriman M."/>
            <person name="Garciarrubio A."/>
            <person name="Bobes R.J."/>
            <person name="Fragoso G."/>
            <person name="Sanchez-Flores A."/>
            <person name="Estrada K."/>
            <person name="Cevallos M.A."/>
            <person name="Morett E."/>
            <person name="Gonzalez V."/>
            <person name="Portillo T."/>
            <person name="Ochoa-Leyva A."/>
            <person name="Jose M.V."/>
            <person name="Sciutto E."/>
            <person name="Landa A."/>
            <person name="Jimenez L."/>
            <person name="Valdes V."/>
            <person name="Carrero J.C."/>
            <person name="Larralde C."/>
            <person name="Morales-Montor J."/>
            <person name="Limon-Lason J."/>
            <person name="Soberon X."/>
            <person name="Laclette J.P."/>
        </authorList>
    </citation>
    <scope>NUCLEOTIDE SEQUENCE [LARGE SCALE GENOMIC DNA]</scope>
</reference>
<dbReference type="WBParaSite" id="EgrG_000918400">
    <property type="protein sequence ID" value="EgrG_000918400"/>
    <property type="gene ID" value="EgrG_000918400"/>
</dbReference>
<reference evidence="1" key="2">
    <citation type="submission" date="2014-06" db="EMBL/GenBank/DDBJ databases">
        <authorList>
            <person name="Aslett M."/>
        </authorList>
    </citation>
    <scope>NUCLEOTIDE SEQUENCE</scope>
</reference>
<sequence>MTRNCRDFNESDAITIHKLSYDSFLNCILKTDGGVDECSIYLQHMKAGLLFLRRNYGDCSDAIEMACSVPFWL</sequence>
<accession>A0A068WYM5</accession>
<gene>
    <name evidence="1" type="ORF">EgrG_000918400</name>
</gene>
<reference evidence="3" key="3">
    <citation type="submission" date="2020-10" db="UniProtKB">
        <authorList>
            <consortium name="WormBaseParasite"/>
        </authorList>
    </citation>
    <scope>IDENTIFICATION</scope>
</reference>
<proteinExistence type="predicted"/>
<dbReference type="EMBL" id="LK028653">
    <property type="protein sequence ID" value="CDS24947.1"/>
    <property type="molecule type" value="Genomic_DNA"/>
</dbReference>
<evidence type="ECO:0000313" key="3">
    <source>
        <dbReference type="WBParaSite" id="EgrG_000918400"/>
    </source>
</evidence>
<evidence type="ECO:0000313" key="1">
    <source>
        <dbReference type="EMBL" id="CDS24947.1"/>
    </source>
</evidence>
<dbReference type="AlphaFoldDB" id="A0A068WYM5"/>
<dbReference type="Proteomes" id="UP000492820">
    <property type="component" value="Unassembled WGS sequence"/>
</dbReference>
<protein>
    <submittedName>
        <fullName evidence="3">DUF19 domain-containing protein</fullName>
    </submittedName>
</protein>